<organism evidence="3 4">
    <name type="scientific">Novosphingobium mathurense</name>
    <dbReference type="NCBI Taxonomy" id="428990"/>
    <lineage>
        <taxon>Bacteria</taxon>
        <taxon>Pseudomonadati</taxon>
        <taxon>Pseudomonadota</taxon>
        <taxon>Alphaproteobacteria</taxon>
        <taxon>Sphingomonadales</taxon>
        <taxon>Sphingomonadaceae</taxon>
        <taxon>Novosphingobium</taxon>
    </lineage>
</organism>
<evidence type="ECO:0000259" key="2">
    <source>
        <dbReference type="Pfam" id="PF13577"/>
    </source>
</evidence>
<dbReference type="SUPFAM" id="SSF54909">
    <property type="entry name" value="Dimeric alpha+beta barrel"/>
    <property type="match status" value="1"/>
</dbReference>
<feature type="domain" description="SnoaL-like" evidence="2">
    <location>
        <begin position="132"/>
        <end position="257"/>
    </location>
</feature>
<protein>
    <submittedName>
        <fullName evidence="3">EthD domain-containing protein</fullName>
    </submittedName>
</protein>
<name>A0A1U6HYA2_9SPHN</name>
<dbReference type="InterPro" id="IPR009799">
    <property type="entry name" value="EthD_dom"/>
</dbReference>
<dbReference type="Gene3D" id="3.30.70.100">
    <property type="match status" value="1"/>
</dbReference>
<dbReference type="SUPFAM" id="SSF54427">
    <property type="entry name" value="NTF2-like"/>
    <property type="match status" value="1"/>
</dbReference>
<dbReference type="InterPro" id="IPR032710">
    <property type="entry name" value="NTF2-like_dom_sf"/>
</dbReference>
<dbReference type="GO" id="GO:0016491">
    <property type="term" value="F:oxidoreductase activity"/>
    <property type="evidence" value="ECO:0007669"/>
    <property type="project" value="InterPro"/>
</dbReference>
<dbReference type="RefSeq" id="WP_079730609.1">
    <property type="nucleotide sequence ID" value="NZ_FVZE01000003.1"/>
</dbReference>
<dbReference type="EMBL" id="FVZE01000003">
    <property type="protein sequence ID" value="SLK00749.1"/>
    <property type="molecule type" value="Genomic_DNA"/>
</dbReference>
<dbReference type="AlphaFoldDB" id="A0A1U6HYA2"/>
<gene>
    <name evidence="3" type="ORF">SAMN06295987_103345</name>
</gene>
<accession>A0A1U6HYA2</accession>
<evidence type="ECO:0000313" key="4">
    <source>
        <dbReference type="Proteomes" id="UP000190989"/>
    </source>
</evidence>
<dbReference type="InterPro" id="IPR037401">
    <property type="entry name" value="SnoaL-like"/>
</dbReference>
<dbReference type="STRING" id="428990.SAMN06295987_103345"/>
<proteinExistence type="predicted"/>
<reference evidence="4" key="1">
    <citation type="submission" date="2017-02" db="EMBL/GenBank/DDBJ databases">
        <authorList>
            <person name="Varghese N."/>
            <person name="Submissions S."/>
        </authorList>
    </citation>
    <scope>NUCLEOTIDE SEQUENCE [LARGE SCALE GENOMIC DNA]</scope>
    <source>
        <strain evidence="4">SM117</strain>
    </source>
</reference>
<dbReference type="CDD" id="cd00531">
    <property type="entry name" value="NTF2_like"/>
    <property type="match status" value="1"/>
</dbReference>
<feature type="domain" description="EthD" evidence="1">
    <location>
        <begin position="14"/>
        <end position="103"/>
    </location>
</feature>
<dbReference type="Gene3D" id="3.10.450.50">
    <property type="match status" value="1"/>
</dbReference>
<dbReference type="InterPro" id="IPR011008">
    <property type="entry name" value="Dimeric_a/b-barrel"/>
</dbReference>
<dbReference type="Proteomes" id="UP000190989">
    <property type="component" value="Unassembled WGS sequence"/>
</dbReference>
<dbReference type="Pfam" id="PF13577">
    <property type="entry name" value="SnoaL_4"/>
    <property type="match status" value="1"/>
</dbReference>
<sequence>MTVKCIALLKRRTAMSTGAFVAYYETQHAPLIASLFPEIRDYRRNYLITEGAFIFPAAAAPDFDVVTQITFDDRSAYDRFIERASLPDIALRIAEDEENLFDREMTCMFLVDQRASSLPVSADAMPSPPELRELIDERAIRRGLARFARILDTKDWPALGEVFADDLTFDYGQGGERSGMAALVDNMSRYLDRCGGTQHLLGSIWVDIAGDTALSRSYVQARHQRADTPAGAIFDSNGEYIDHWERRQEGWRIVRRDALWQAHTGDPAIIAAGKDNLG</sequence>
<evidence type="ECO:0000259" key="1">
    <source>
        <dbReference type="Pfam" id="PF07110"/>
    </source>
</evidence>
<dbReference type="Pfam" id="PF07110">
    <property type="entry name" value="EthD"/>
    <property type="match status" value="1"/>
</dbReference>
<evidence type="ECO:0000313" key="3">
    <source>
        <dbReference type="EMBL" id="SLK00749.1"/>
    </source>
</evidence>
<keyword evidence="4" id="KW-1185">Reference proteome</keyword>